<dbReference type="SMART" id="SM00701">
    <property type="entry name" value="PGRP"/>
    <property type="match status" value="1"/>
</dbReference>
<evidence type="ECO:0000313" key="6">
    <source>
        <dbReference type="Proteomes" id="UP001515100"/>
    </source>
</evidence>
<evidence type="ECO:0000256" key="2">
    <source>
        <dbReference type="SAM" id="SignalP"/>
    </source>
</evidence>
<name>A0A641AIA5_9ACTN</name>
<comment type="similarity">
    <text evidence="1">Belongs to the N-acetylmuramoyl-L-alanine amidase 2 family.</text>
</comment>
<dbReference type="SUPFAM" id="SSF55846">
    <property type="entry name" value="N-acetylmuramoyl-L-alanine amidase-like"/>
    <property type="match status" value="1"/>
</dbReference>
<protein>
    <recommendedName>
        <fullName evidence="7">N-acetylmuramoyl-L-alanine amidase</fullName>
    </recommendedName>
</protein>
<feature type="signal peptide" evidence="2">
    <location>
        <begin position="1"/>
        <end position="26"/>
    </location>
</feature>
<proteinExistence type="inferred from homology"/>
<dbReference type="InterPro" id="IPR006619">
    <property type="entry name" value="PGRP_domain_met/bac"/>
</dbReference>
<sequence>MRFISGAIVGAVLATSMTFVSSSAHADDVVAPPADAVAAPTDPVDVSTTTVPAVSQGLSAATADGGDLVAELPARKTDDFGLVGVTWDRGFDATGLLVEVRLRTAGAWGEWQELHVEGDDGSEGGQDGTEPLWVGSADGISVRVTSPTGQRPAGLKVATIDPGTTPAAGQASAPAAAPASSVSPAVYRTSSASAVTVASGATAPMPPIILRSAWGAAPNTSCSSPNVSPGGIKGAVIHHTAGTNTYTAAQSAQIVRATQAYHMKSRKWCDIGYNFLVDKYGQIFEGRNGGIDRAVRAAHSGNAAVNENTMGVSMMGTFSTMAPTQATKDAVTKLVAWRFSLVGLPASGTYSLGGKTLNRIAGHRDVVGTECPGAAAYAWLSAPGGLRDSVAGYTASVATPIAQRVAKLGAGATGALVQAEYPFYTAPGGTKARYKKIDIISSPLGTFSLGDVVRSRYNSLKGQSGALGVPTGIIVTTARSQVRMQRFHHGTIYRVKRKNKKVAAYALYGKVENKYRSLREASGKLGVPTKTQTKISGGRERAYFSKGTLTLQSNGRVTVSVK</sequence>
<dbReference type="Pfam" id="PF01510">
    <property type="entry name" value="Amidase_2"/>
    <property type="match status" value="1"/>
</dbReference>
<feature type="domain" description="Peptidoglycan recognition protein family" evidence="4">
    <location>
        <begin position="206"/>
        <end position="357"/>
    </location>
</feature>
<dbReference type="InterPro" id="IPR002502">
    <property type="entry name" value="Amidase_domain"/>
</dbReference>
<feature type="domain" description="N-acetylmuramoyl-L-alanine amidase" evidence="3">
    <location>
        <begin position="222"/>
        <end position="373"/>
    </location>
</feature>
<dbReference type="Gene3D" id="3.40.80.10">
    <property type="entry name" value="Peptidoglycan recognition protein-like"/>
    <property type="match status" value="1"/>
</dbReference>
<gene>
    <name evidence="5" type="ORF">ESP62_017810</name>
</gene>
<organism evidence="5 6">
    <name type="scientific">Aeromicrobium fastidiosum</name>
    <dbReference type="NCBI Taxonomy" id="52699"/>
    <lineage>
        <taxon>Bacteria</taxon>
        <taxon>Bacillati</taxon>
        <taxon>Actinomycetota</taxon>
        <taxon>Actinomycetes</taxon>
        <taxon>Propionibacteriales</taxon>
        <taxon>Nocardioidaceae</taxon>
        <taxon>Aeromicrobium</taxon>
    </lineage>
</organism>
<evidence type="ECO:0008006" key="7">
    <source>
        <dbReference type="Google" id="ProtNLM"/>
    </source>
</evidence>
<keyword evidence="6" id="KW-1185">Reference proteome</keyword>
<dbReference type="EMBL" id="SDPP02000006">
    <property type="protein sequence ID" value="KAA1372953.1"/>
    <property type="molecule type" value="Genomic_DNA"/>
</dbReference>
<dbReference type="AlphaFoldDB" id="A0A641AIA5"/>
<reference evidence="5" key="1">
    <citation type="submission" date="2019-09" db="EMBL/GenBank/DDBJ databases">
        <authorList>
            <person name="Li J."/>
        </authorList>
    </citation>
    <scope>NUCLEOTIDE SEQUENCE [LARGE SCALE GENOMIC DNA]</scope>
    <source>
        <strain evidence="5">NRBC 14897</strain>
    </source>
</reference>
<dbReference type="InterPro" id="IPR015510">
    <property type="entry name" value="PGRP"/>
</dbReference>
<evidence type="ECO:0000259" key="3">
    <source>
        <dbReference type="SMART" id="SM00644"/>
    </source>
</evidence>
<dbReference type="GO" id="GO:0008270">
    <property type="term" value="F:zinc ion binding"/>
    <property type="evidence" value="ECO:0007669"/>
    <property type="project" value="InterPro"/>
</dbReference>
<dbReference type="RefSeq" id="WP_129185337.1">
    <property type="nucleotide sequence ID" value="NZ_JAGIOG010000001.1"/>
</dbReference>
<accession>A0A641AIA5</accession>
<dbReference type="InterPro" id="IPR036505">
    <property type="entry name" value="Amidase/PGRP_sf"/>
</dbReference>
<keyword evidence="2" id="KW-0732">Signal</keyword>
<dbReference type="CDD" id="cd06583">
    <property type="entry name" value="PGRP"/>
    <property type="match status" value="1"/>
</dbReference>
<evidence type="ECO:0000313" key="5">
    <source>
        <dbReference type="EMBL" id="KAA1372953.1"/>
    </source>
</evidence>
<dbReference type="SMART" id="SM00644">
    <property type="entry name" value="Ami_2"/>
    <property type="match status" value="1"/>
</dbReference>
<comment type="caution">
    <text evidence="5">The sequence shown here is derived from an EMBL/GenBank/DDBJ whole genome shotgun (WGS) entry which is preliminary data.</text>
</comment>
<evidence type="ECO:0000256" key="1">
    <source>
        <dbReference type="ARBA" id="ARBA00007553"/>
    </source>
</evidence>
<dbReference type="Proteomes" id="UP001515100">
    <property type="component" value="Unassembled WGS sequence"/>
</dbReference>
<dbReference type="OrthoDB" id="9773852at2"/>
<evidence type="ECO:0000259" key="4">
    <source>
        <dbReference type="SMART" id="SM00701"/>
    </source>
</evidence>
<dbReference type="GO" id="GO:0008745">
    <property type="term" value="F:N-acetylmuramoyl-L-alanine amidase activity"/>
    <property type="evidence" value="ECO:0007669"/>
    <property type="project" value="InterPro"/>
</dbReference>
<dbReference type="GO" id="GO:0009253">
    <property type="term" value="P:peptidoglycan catabolic process"/>
    <property type="evidence" value="ECO:0007669"/>
    <property type="project" value="InterPro"/>
</dbReference>
<feature type="chain" id="PRO_5024928130" description="N-acetylmuramoyl-L-alanine amidase" evidence="2">
    <location>
        <begin position="27"/>
        <end position="562"/>
    </location>
</feature>
<dbReference type="PANTHER" id="PTHR11022:SF41">
    <property type="entry name" value="PEPTIDOGLYCAN-RECOGNITION PROTEIN LC-RELATED"/>
    <property type="match status" value="1"/>
</dbReference>
<dbReference type="PANTHER" id="PTHR11022">
    <property type="entry name" value="PEPTIDOGLYCAN RECOGNITION PROTEIN"/>
    <property type="match status" value="1"/>
</dbReference>